<keyword evidence="2" id="KW-1003">Cell membrane</keyword>
<dbReference type="AlphaFoldDB" id="A0A845HW78"/>
<dbReference type="RefSeq" id="WP_161033596.1">
    <property type="nucleotide sequence ID" value="NZ_WWCL01000001.1"/>
</dbReference>
<evidence type="ECO:0000256" key="5">
    <source>
        <dbReference type="ARBA" id="ARBA00023136"/>
    </source>
</evidence>
<feature type="transmembrane region" description="Helical" evidence="6">
    <location>
        <begin position="268"/>
        <end position="287"/>
    </location>
</feature>
<dbReference type="PANTHER" id="PTHR43652">
    <property type="entry name" value="BASIC AMINO ACID ANTIPORTER YFCC-RELATED"/>
    <property type="match status" value="1"/>
</dbReference>
<feature type="transmembrane region" description="Helical" evidence="6">
    <location>
        <begin position="425"/>
        <end position="443"/>
    </location>
</feature>
<feature type="transmembrane region" description="Helical" evidence="6">
    <location>
        <begin position="149"/>
        <end position="168"/>
    </location>
</feature>
<dbReference type="Pfam" id="PF03606">
    <property type="entry name" value="DcuC"/>
    <property type="match status" value="1"/>
</dbReference>
<evidence type="ECO:0000313" key="8">
    <source>
        <dbReference type="Proteomes" id="UP000444316"/>
    </source>
</evidence>
<evidence type="ECO:0000256" key="4">
    <source>
        <dbReference type="ARBA" id="ARBA00022989"/>
    </source>
</evidence>
<accession>A0A845HW78</accession>
<feature type="transmembrane region" description="Helical" evidence="6">
    <location>
        <begin position="180"/>
        <end position="199"/>
    </location>
</feature>
<feature type="transmembrane region" description="Helical" evidence="6">
    <location>
        <begin position="455"/>
        <end position="473"/>
    </location>
</feature>
<evidence type="ECO:0000256" key="2">
    <source>
        <dbReference type="ARBA" id="ARBA00022475"/>
    </source>
</evidence>
<keyword evidence="8" id="KW-1185">Reference proteome</keyword>
<comment type="subcellular location">
    <subcellularLocation>
        <location evidence="1">Cell membrane</location>
        <topology evidence="1">Multi-pass membrane protein</topology>
    </subcellularLocation>
</comment>
<protein>
    <submittedName>
        <fullName evidence="7">Putative basic amino acid antiporter YfcC</fullName>
    </submittedName>
</protein>
<feature type="transmembrane region" description="Helical" evidence="6">
    <location>
        <begin position="21"/>
        <end position="39"/>
    </location>
</feature>
<keyword evidence="4 6" id="KW-1133">Transmembrane helix</keyword>
<feature type="transmembrane region" description="Helical" evidence="6">
    <location>
        <begin position="123"/>
        <end position="143"/>
    </location>
</feature>
<dbReference type="Proteomes" id="UP000444316">
    <property type="component" value="Unassembled WGS sequence"/>
</dbReference>
<name>A0A845HW78_9BURK</name>
<keyword evidence="5 6" id="KW-0472">Membrane</keyword>
<gene>
    <name evidence="7" type="primary">yfcC</name>
    <name evidence="7" type="ORF">GTP23_01700</name>
</gene>
<sequence>MSTPSNHAASGSKKKLKLPHTFVLLFIILALIAAATWLVPGGKYDTHLVNGKQLIDPASFHYIPSVPQGFTALIKAPIKGFVEAALIIGFVLVVGGAFAVLQKTEAVDAMIKALARAHDSSPFIQKALIPVFVTMFSIGGATFGMNEEAIPFVMIFVPLALALGYDTVTGVSIPFLGSQVGFGAAFLNPFNVGIAQGIAGVPVFSGWGYRLIVWVIATGVTIAFLMWYAARIKKNPQLSPTYALDLEKRKEQPHGLGDFHGITGRHKLVLAIFVAALAIMVGGVVGYDWYIDEIAALFLVMGIVIGLVGKLDSTQIVESFIQGARDLVGTALVIALARGTMILARDAHIIDTMLHGLMPLVQSSLPVFAAWKMFGIQTVINFFIHSGSGQAALTMPIMAPLSDLVGVTRQTAILAFQLGELTTPMIPTSGITVGVLALARIPWITWAKWMIPLQLIYAALALAMLVPPCLMNWQ</sequence>
<evidence type="ECO:0000313" key="7">
    <source>
        <dbReference type="EMBL" id="MYN43781.1"/>
    </source>
</evidence>
<feature type="transmembrane region" description="Helical" evidence="6">
    <location>
        <begin position="211"/>
        <end position="230"/>
    </location>
</feature>
<comment type="caution">
    <text evidence="7">The sequence shown here is derived from an EMBL/GenBank/DDBJ whole genome shotgun (WGS) entry which is preliminary data.</text>
</comment>
<evidence type="ECO:0000256" key="1">
    <source>
        <dbReference type="ARBA" id="ARBA00004651"/>
    </source>
</evidence>
<feature type="transmembrane region" description="Helical" evidence="6">
    <location>
        <begin position="293"/>
        <end position="311"/>
    </location>
</feature>
<evidence type="ECO:0000256" key="6">
    <source>
        <dbReference type="SAM" id="Phobius"/>
    </source>
</evidence>
<dbReference type="InterPro" id="IPR018385">
    <property type="entry name" value="C4_dicarb_anaerob_car-like"/>
</dbReference>
<feature type="transmembrane region" description="Helical" evidence="6">
    <location>
        <begin position="81"/>
        <end position="102"/>
    </location>
</feature>
<dbReference type="EMBL" id="WWCL01000001">
    <property type="protein sequence ID" value="MYN43781.1"/>
    <property type="molecule type" value="Genomic_DNA"/>
</dbReference>
<reference evidence="7" key="1">
    <citation type="submission" date="2019-12" db="EMBL/GenBank/DDBJ databases">
        <title>Novel species isolated from a subtropical stream in China.</title>
        <authorList>
            <person name="Lu H."/>
        </authorList>
    </citation>
    <scope>NUCLEOTIDE SEQUENCE [LARGE SCALE GENOMIC DNA]</scope>
    <source>
        <strain evidence="7">FT93W</strain>
    </source>
</reference>
<dbReference type="GO" id="GO:0005886">
    <property type="term" value="C:plasma membrane"/>
    <property type="evidence" value="ECO:0007669"/>
    <property type="project" value="UniProtKB-SubCell"/>
</dbReference>
<evidence type="ECO:0000256" key="3">
    <source>
        <dbReference type="ARBA" id="ARBA00022692"/>
    </source>
</evidence>
<keyword evidence="3 6" id="KW-0812">Transmembrane</keyword>
<dbReference type="PANTHER" id="PTHR43652:SF2">
    <property type="entry name" value="BASIC AMINO ACID ANTIPORTER YFCC-RELATED"/>
    <property type="match status" value="1"/>
</dbReference>
<organism evidence="7 8">
    <name type="scientific">Duganella fentianensis</name>
    <dbReference type="NCBI Taxonomy" id="2692177"/>
    <lineage>
        <taxon>Bacteria</taxon>
        <taxon>Pseudomonadati</taxon>
        <taxon>Pseudomonadota</taxon>
        <taxon>Betaproteobacteria</taxon>
        <taxon>Burkholderiales</taxon>
        <taxon>Oxalobacteraceae</taxon>
        <taxon>Telluria group</taxon>
        <taxon>Duganella</taxon>
    </lineage>
</organism>
<dbReference type="InterPro" id="IPR051679">
    <property type="entry name" value="DASS-Related_Transporters"/>
</dbReference>
<proteinExistence type="predicted"/>